<proteinExistence type="predicted"/>
<organism evidence="1 2">
    <name type="scientific">Rhodotorula mucilaginosa</name>
    <name type="common">Yeast</name>
    <name type="synonym">Rhodotorula rubra</name>
    <dbReference type="NCBI Taxonomy" id="5537"/>
    <lineage>
        <taxon>Eukaryota</taxon>
        <taxon>Fungi</taxon>
        <taxon>Dikarya</taxon>
        <taxon>Basidiomycota</taxon>
        <taxon>Pucciniomycotina</taxon>
        <taxon>Microbotryomycetes</taxon>
        <taxon>Sporidiobolales</taxon>
        <taxon>Sporidiobolaceae</taxon>
        <taxon>Rhodotorula</taxon>
    </lineage>
</organism>
<dbReference type="Proteomes" id="UP000777482">
    <property type="component" value="Unassembled WGS sequence"/>
</dbReference>
<dbReference type="InterPro" id="IPR032675">
    <property type="entry name" value="LRR_dom_sf"/>
</dbReference>
<dbReference type="EMBL" id="PUHQ01000062">
    <property type="protein sequence ID" value="KAG0658774.1"/>
    <property type="molecule type" value="Genomic_DNA"/>
</dbReference>
<keyword evidence="2" id="KW-1185">Reference proteome</keyword>
<evidence type="ECO:0000313" key="2">
    <source>
        <dbReference type="Proteomes" id="UP000777482"/>
    </source>
</evidence>
<accession>A0A9P6VXN5</accession>
<evidence type="ECO:0000313" key="1">
    <source>
        <dbReference type="EMBL" id="KAG0658774.1"/>
    </source>
</evidence>
<protein>
    <submittedName>
        <fullName evidence="1">Uncharacterized protein</fullName>
    </submittedName>
</protein>
<dbReference type="Gene3D" id="3.80.10.10">
    <property type="entry name" value="Ribonuclease Inhibitor"/>
    <property type="match status" value="1"/>
</dbReference>
<name>A0A9P6VXN5_RHOMI</name>
<sequence length="1073" mass="118952">MPVTLASLPAELHAKIAAMCAVQDRRFKDAKSAINARRIRCQAPLSADFGRSAQRLTASHLTSRNYRLGFGRNFGRYITELDLSDLCTQQEEEEDDDGMDPTIVLDALLSLPNLHTVVTPDFDAVAETITVSAKRHAKLNTLQAGAQVHFVMDALYELFAAVPSLVVNTGTLNHNFLERLALNSPQTRQLVLHDRENLDSMPVFDRALDALRLCPQLTDLKLVISEELGDDHEPLHQFVLPSGCRLRHFSASTWGGEVAPLFALVAKLSPVLHSLELDLGGLSRNSVNNLAGFPPDSYFPHLETLVVTTTRAADLGHFAPSILPVAFPALRHLELRTRFPERPLPETTLADLTAAFASRPLPLPPPVVISADVVSDDVSNFRLGDSQLPAMNRPGCSRRSLIPSVGFNNLTNQRHWAMLSRARLVSVIADSGPALVPLLDRMRGMVHEALELGDWVQLTRIAQALQPRPLRIPAALRVRSARASAQLYAARAPRSLATISLRPQETTRSSLVYRHTHAYRQEDLFVQETRFERKGNRHLYVERLSGHIRKEVAYQVRFTGRQHPFVELSATGLISSEMPTTLASLPAEIHARIASMCALQDERFKHARYALRSGTFSPLAGPMPAERWTTVGALSVVSKYWNKVVAPYRFSRLKAVHLASRQFRLGFGHKYGRYLNTLYLRDLCTQKASDPTCVLNALPSLPNLDTIVTPNMDDVIDAVTRDILQDDDEGGSSSSSDAERTRPGVSFVIDRFLALFASVPSLVVHVLADADTIFNRLAILSPQTRKLVLSDHEDADPTVLVDEALVALRSLPLLSELKLVMAEPLYDRDAVHRFVVPPGSHLRHFALSTYYAELTEPMSELVGKLSPVLRSLDLNCEFFSWADADERFPDGFLDGAHFPRLESLLVTTGDPAELGDLAASLSPTKFPVLRHFELRVRSPGTLPTDVSASKVIGAFASRPLSLPPLTVVADSVLTDSHRLEIADSPLPAVDRPDHNRHSLVPSIFLRDPFSRGYSGFRARDEDVAMYSRQALEPLLDRTREMLQEALQANDHAQLRRVAHALQPCALLRIERNA</sequence>
<dbReference type="AlphaFoldDB" id="A0A9P6VXN5"/>
<comment type="caution">
    <text evidence="1">The sequence shown here is derived from an EMBL/GenBank/DDBJ whole genome shotgun (WGS) entry which is preliminary data.</text>
</comment>
<gene>
    <name evidence="1" type="ORF">C6P46_005639</name>
</gene>
<reference evidence="1 2" key="1">
    <citation type="submission" date="2020-11" db="EMBL/GenBank/DDBJ databases">
        <title>Kefir isolates.</title>
        <authorList>
            <person name="Marcisauskas S."/>
            <person name="Kim Y."/>
            <person name="Blasche S."/>
        </authorList>
    </citation>
    <scope>NUCLEOTIDE SEQUENCE [LARGE SCALE GENOMIC DNA]</scope>
    <source>
        <strain evidence="1 2">KR</strain>
    </source>
</reference>